<evidence type="ECO:0000256" key="2">
    <source>
        <dbReference type="ARBA" id="ARBA00022692"/>
    </source>
</evidence>
<dbReference type="GO" id="GO:0005524">
    <property type="term" value="F:ATP binding"/>
    <property type="evidence" value="ECO:0007669"/>
    <property type="project" value="UniProtKB-KW"/>
</dbReference>
<dbReference type="RefSeq" id="WP_307479345.1">
    <property type="nucleotide sequence ID" value="NZ_JAUTBF010000001.1"/>
</dbReference>
<dbReference type="PANTHER" id="PTHR43394:SF1">
    <property type="entry name" value="ATP-BINDING CASSETTE SUB-FAMILY B MEMBER 10, MITOCHONDRIAL"/>
    <property type="match status" value="1"/>
</dbReference>
<dbReference type="InterPro" id="IPR039421">
    <property type="entry name" value="Type_1_exporter"/>
</dbReference>
<feature type="domain" description="ABC transporter" evidence="9">
    <location>
        <begin position="361"/>
        <end position="582"/>
    </location>
</feature>
<reference evidence="11 12" key="1">
    <citation type="submission" date="2023-07" db="EMBL/GenBank/DDBJ databases">
        <title>Functional and genomic diversity of the sorghum phyllosphere microbiome.</title>
        <authorList>
            <person name="Shade A."/>
        </authorList>
    </citation>
    <scope>NUCLEOTIDE SEQUENCE [LARGE SCALE GENOMIC DNA]</scope>
    <source>
        <strain evidence="11 12">SORGH_AS_1207</strain>
    </source>
</reference>
<keyword evidence="12" id="KW-1185">Reference proteome</keyword>
<dbReference type="SMART" id="SM00382">
    <property type="entry name" value="AAA"/>
    <property type="match status" value="1"/>
</dbReference>
<evidence type="ECO:0000259" key="10">
    <source>
        <dbReference type="PROSITE" id="PS50929"/>
    </source>
</evidence>
<feature type="transmembrane region" description="Helical" evidence="8">
    <location>
        <begin position="253"/>
        <end position="276"/>
    </location>
</feature>
<keyword evidence="6 8" id="KW-0472">Membrane</keyword>
<feature type="region of interest" description="Disordered" evidence="7">
    <location>
        <begin position="332"/>
        <end position="353"/>
    </location>
</feature>
<dbReference type="Pfam" id="PF00005">
    <property type="entry name" value="ABC_tran"/>
    <property type="match status" value="1"/>
</dbReference>
<feature type="transmembrane region" description="Helical" evidence="8">
    <location>
        <begin position="25"/>
        <end position="45"/>
    </location>
</feature>
<dbReference type="Gene3D" id="3.40.50.300">
    <property type="entry name" value="P-loop containing nucleotide triphosphate hydrolases"/>
    <property type="match status" value="1"/>
</dbReference>
<dbReference type="InterPro" id="IPR036640">
    <property type="entry name" value="ABC1_TM_sf"/>
</dbReference>
<protein>
    <submittedName>
        <fullName evidence="11">ATP-binding cassette subfamily C protein</fullName>
    </submittedName>
</protein>
<keyword evidence="4 11" id="KW-0067">ATP-binding</keyword>
<evidence type="ECO:0000313" key="12">
    <source>
        <dbReference type="Proteomes" id="UP001226691"/>
    </source>
</evidence>
<evidence type="ECO:0000256" key="7">
    <source>
        <dbReference type="SAM" id="MobiDB-lite"/>
    </source>
</evidence>
<dbReference type="SUPFAM" id="SSF90123">
    <property type="entry name" value="ABC transporter transmembrane region"/>
    <property type="match status" value="1"/>
</dbReference>
<organism evidence="11 12">
    <name type="scientific">Microbacterium trichothecenolyticum</name>
    <name type="common">Aureobacterium trichothecenolyticum</name>
    <dbReference type="NCBI Taxonomy" id="69370"/>
    <lineage>
        <taxon>Bacteria</taxon>
        <taxon>Bacillati</taxon>
        <taxon>Actinomycetota</taxon>
        <taxon>Actinomycetes</taxon>
        <taxon>Micrococcales</taxon>
        <taxon>Microbacteriaceae</taxon>
        <taxon>Microbacterium</taxon>
    </lineage>
</organism>
<dbReference type="Proteomes" id="UP001226691">
    <property type="component" value="Unassembled WGS sequence"/>
</dbReference>
<name>A0ABU0TQ18_MICTR</name>
<sequence length="587" mass="59892">MNDALPLAPARAVARELWRSLPGGWWRLPTLVAVVLAAAVAGIAGPLALGTVVDAIGAGGGAADLAVTLAAVMAGAVVVGAVLTAIGMISASQLFETALADLRERMVSTALHLPPSRVERAGTGDLIARAGDDVAEVSEAIPRVVPALVGAAFTIVVTLAGMAVIDPWYALALLVIAPVHVFAVRAYLRAAPGVYAAERAAMAERAQHLLDTLRGLETVRAYGSSTPHLVRISAASWSVVRWSMRARGIQNLFFARLNAAEFLGMAGLLVVGFVLVSGGHGTVGGTTAAMLLFLRLFGPINQLLFVVDDLQSALASLARIVGVIRAADPDEPAATGAGRSADPVADTAAPGDAPAEPRAAVVLRDITHAYTAGHPVLHAVSMDIAEGETLAVVGASGAGKSTLAAIAAGVQEPDAGTADRPTAVALVTQDVHVFDTDLRGNLTLAAPAAGDDDLLAALHRVGADGLVARLPRGLDEPVGASGTPLSPAEAQHLALARVLLADPAFVVLDEATAEAGSTEAGRLENAALAVVDGRAALVVAHRLSQAAAADRVVLLDAGRVREEGTHDELRTAGGPYARLWEAWSRSS</sequence>
<proteinExistence type="predicted"/>
<dbReference type="PROSITE" id="PS50893">
    <property type="entry name" value="ABC_TRANSPORTER_2"/>
    <property type="match status" value="1"/>
</dbReference>
<evidence type="ECO:0000256" key="6">
    <source>
        <dbReference type="ARBA" id="ARBA00023136"/>
    </source>
</evidence>
<dbReference type="InterPro" id="IPR027417">
    <property type="entry name" value="P-loop_NTPase"/>
</dbReference>
<dbReference type="CDD" id="cd07346">
    <property type="entry name" value="ABC_6TM_exporters"/>
    <property type="match status" value="1"/>
</dbReference>
<dbReference type="Pfam" id="PF00664">
    <property type="entry name" value="ABC_membrane"/>
    <property type="match status" value="1"/>
</dbReference>
<feature type="transmembrane region" description="Helical" evidence="8">
    <location>
        <begin position="65"/>
        <end position="89"/>
    </location>
</feature>
<dbReference type="InterPro" id="IPR011527">
    <property type="entry name" value="ABC1_TM_dom"/>
</dbReference>
<dbReference type="EMBL" id="JAUTBF010000001">
    <property type="protein sequence ID" value="MDQ1121765.1"/>
    <property type="molecule type" value="Genomic_DNA"/>
</dbReference>
<dbReference type="PROSITE" id="PS50929">
    <property type="entry name" value="ABC_TM1F"/>
    <property type="match status" value="1"/>
</dbReference>
<gene>
    <name evidence="11" type="ORF">QE412_000338</name>
</gene>
<keyword evidence="2 8" id="KW-0812">Transmembrane</keyword>
<keyword evidence="5 8" id="KW-1133">Transmembrane helix</keyword>
<keyword evidence="3" id="KW-0547">Nucleotide-binding</keyword>
<evidence type="ECO:0000256" key="3">
    <source>
        <dbReference type="ARBA" id="ARBA00022741"/>
    </source>
</evidence>
<dbReference type="PANTHER" id="PTHR43394">
    <property type="entry name" value="ATP-DEPENDENT PERMEASE MDL1, MITOCHONDRIAL"/>
    <property type="match status" value="1"/>
</dbReference>
<dbReference type="Gene3D" id="1.20.1560.10">
    <property type="entry name" value="ABC transporter type 1, transmembrane domain"/>
    <property type="match status" value="1"/>
</dbReference>
<evidence type="ECO:0000256" key="8">
    <source>
        <dbReference type="SAM" id="Phobius"/>
    </source>
</evidence>
<dbReference type="InterPro" id="IPR003593">
    <property type="entry name" value="AAA+_ATPase"/>
</dbReference>
<comment type="subcellular location">
    <subcellularLocation>
        <location evidence="1">Cell membrane</location>
        <topology evidence="1">Multi-pass membrane protein</topology>
    </subcellularLocation>
</comment>
<evidence type="ECO:0000256" key="5">
    <source>
        <dbReference type="ARBA" id="ARBA00022989"/>
    </source>
</evidence>
<evidence type="ECO:0000313" key="11">
    <source>
        <dbReference type="EMBL" id="MDQ1121765.1"/>
    </source>
</evidence>
<dbReference type="InterPro" id="IPR003439">
    <property type="entry name" value="ABC_transporter-like_ATP-bd"/>
</dbReference>
<comment type="caution">
    <text evidence="11">The sequence shown here is derived from an EMBL/GenBank/DDBJ whole genome shotgun (WGS) entry which is preliminary data.</text>
</comment>
<evidence type="ECO:0000256" key="4">
    <source>
        <dbReference type="ARBA" id="ARBA00022840"/>
    </source>
</evidence>
<evidence type="ECO:0000256" key="1">
    <source>
        <dbReference type="ARBA" id="ARBA00004651"/>
    </source>
</evidence>
<evidence type="ECO:0000259" key="9">
    <source>
        <dbReference type="PROSITE" id="PS50893"/>
    </source>
</evidence>
<accession>A0ABU0TQ18</accession>
<dbReference type="SUPFAM" id="SSF52540">
    <property type="entry name" value="P-loop containing nucleoside triphosphate hydrolases"/>
    <property type="match status" value="1"/>
</dbReference>
<feature type="domain" description="ABC transmembrane type-1" evidence="10">
    <location>
        <begin position="31"/>
        <end position="312"/>
    </location>
</feature>